<dbReference type="Proteomes" id="UP000015453">
    <property type="component" value="Unassembled WGS sequence"/>
</dbReference>
<name>S8C4H0_9LAMI</name>
<protein>
    <submittedName>
        <fullName evidence="1">Uncharacterized protein</fullName>
    </submittedName>
</protein>
<organism evidence="1 2">
    <name type="scientific">Genlisea aurea</name>
    <dbReference type="NCBI Taxonomy" id="192259"/>
    <lineage>
        <taxon>Eukaryota</taxon>
        <taxon>Viridiplantae</taxon>
        <taxon>Streptophyta</taxon>
        <taxon>Embryophyta</taxon>
        <taxon>Tracheophyta</taxon>
        <taxon>Spermatophyta</taxon>
        <taxon>Magnoliopsida</taxon>
        <taxon>eudicotyledons</taxon>
        <taxon>Gunneridae</taxon>
        <taxon>Pentapetalae</taxon>
        <taxon>asterids</taxon>
        <taxon>lamiids</taxon>
        <taxon>Lamiales</taxon>
        <taxon>Lentibulariaceae</taxon>
        <taxon>Genlisea</taxon>
    </lineage>
</organism>
<keyword evidence="2" id="KW-1185">Reference proteome</keyword>
<dbReference type="EMBL" id="AUSU01006752">
    <property type="protein sequence ID" value="EPS61554.1"/>
    <property type="molecule type" value="Genomic_DNA"/>
</dbReference>
<accession>S8C4H0</accession>
<proteinExistence type="predicted"/>
<dbReference type="PANTHER" id="PTHR34222">
    <property type="entry name" value="GAG_PRE-INTEGRS DOMAIN-CONTAINING PROTEIN"/>
    <property type="match status" value="1"/>
</dbReference>
<gene>
    <name evidence="1" type="ORF">M569_13244</name>
</gene>
<sequence length="50" mass="5910">IHQFLMGLNDVVYGTVCSQILGEETLCSFNQAYQRIIREEQHRNLRRAEE</sequence>
<comment type="caution">
    <text evidence="1">The sequence shown here is derived from an EMBL/GenBank/DDBJ whole genome shotgun (WGS) entry which is preliminary data.</text>
</comment>
<feature type="non-terminal residue" evidence="1">
    <location>
        <position position="1"/>
    </location>
</feature>
<dbReference type="OrthoDB" id="913744at2759"/>
<evidence type="ECO:0000313" key="2">
    <source>
        <dbReference type="Proteomes" id="UP000015453"/>
    </source>
</evidence>
<dbReference type="AlphaFoldDB" id="S8C4H0"/>
<reference evidence="1 2" key="1">
    <citation type="journal article" date="2013" name="BMC Genomics">
        <title>The miniature genome of a carnivorous plant Genlisea aurea contains a low number of genes and short non-coding sequences.</title>
        <authorList>
            <person name="Leushkin E.V."/>
            <person name="Sutormin R.A."/>
            <person name="Nabieva E.R."/>
            <person name="Penin A.A."/>
            <person name="Kondrashov A.S."/>
            <person name="Logacheva M.D."/>
        </authorList>
    </citation>
    <scope>NUCLEOTIDE SEQUENCE [LARGE SCALE GENOMIC DNA]</scope>
</reference>
<dbReference type="PANTHER" id="PTHR34222:SF28">
    <property type="entry name" value="CCHC-TYPE DOMAIN-CONTAINING PROTEIN"/>
    <property type="match status" value="1"/>
</dbReference>
<feature type="non-terminal residue" evidence="1">
    <location>
        <position position="50"/>
    </location>
</feature>
<evidence type="ECO:0000313" key="1">
    <source>
        <dbReference type="EMBL" id="EPS61554.1"/>
    </source>
</evidence>